<dbReference type="Proteomes" id="UP001066276">
    <property type="component" value="Chromosome 11"/>
</dbReference>
<accession>A0AAV7L8P6</accession>
<dbReference type="CDD" id="cd09275">
    <property type="entry name" value="RNase_HI_RT_DIRS1"/>
    <property type="match status" value="1"/>
</dbReference>
<dbReference type="EMBL" id="JANPWB010000015">
    <property type="protein sequence ID" value="KAJ1087458.1"/>
    <property type="molecule type" value="Genomic_DNA"/>
</dbReference>
<evidence type="ECO:0008006" key="3">
    <source>
        <dbReference type="Google" id="ProtNLM"/>
    </source>
</evidence>
<evidence type="ECO:0000313" key="2">
    <source>
        <dbReference type="Proteomes" id="UP001066276"/>
    </source>
</evidence>
<reference evidence="1" key="1">
    <citation type="journal article" date="2022" name="bioRxiv">
        <title>Sequencing and chromosome-scale assembly of the giantPleurodeles waltlgenome.</title>
        <authorList>
            <person name="Brown T."/>
            <person name="Elewa A."/>
            <person name="Iarovenko S."/>
            <person name="Subramanian E."/>
            <person name="Araus A.J."/>
            <person name="Petzold A."/>
            <person name="Susuki M."/>
            <person name="Suzuki K.-i.T."/>
            <person name="Hayashi T."/>
            <person name="Toyoda A."/>
            <person name="Oliveira C."/>
            <person name="Osipova E."/>
            <person name="Leigh N.D."/>
            <person name="Simon A."/>
            <person name="Yun M.H."/>
        </authorList>
    </citation>
    <scope>NUCLEOTIDE SEQUENCE</scope>
    <source>
        <strain evidence="1">20211129_DDA</strain>
        <tissue evidence="1">Liver</tissue>
    </source>
</reference>
<dbReference type="PANTHER" id="PTHR33050:SF7">
    <property type="entry name" value="RIBONUCLEASE H"/>
    <property type="match status" value="1"/>
</dbReference>
<name>A0AAV7L8P6_PLEWA</name>
<dbReference type="PANTHER" id="PTHR33050">
    <property type="entry name" value="REVERSE TRANSCRIPTASE DOMAIN-CONTAINING PROTEIN"/>
    <property type="match status" value="1"/>
</dbReference>
<organism evidence="1 2">
    <name type="scientific">Pleurodeles waltl</name>
    <name type="common">Iberian ribbed newt</name>
    <dbReference type="NCBI Taxonomy" id="8319"/>
    <lineage>
        <taxon>Eukaryota</taxon>
        <taxon>Metazoa</taxon>
        <taxon>Chordata</taxon>
        <taxon>Craniata</taxon>
        <taxon>Vertebrata</taxon>
        <taxon>Euteleostomi</taxon>
        <taxon>Amphibia</taxon>
        <taxon>Batrachia</taxon>
        <taxon>Caudata</taxon>
        <taxon>Salamandroidea</taxon>
        <taxon>Salamandridae</taxon>
        <taxon>Pleurodelinae</taxon>
        <taxon>Pleurodeles</taxon>
    </lineage>
</organism>
<proteinExistence type="predicted"/>
<dbReference type="InterPro" id="IPR052055">
    <property type="entry name" value="Hepadnavirus_pol/RT"/>
</dbReference>
<gene>
    <name evidence="1" type="ORF">NDU88_000629</name>
</gene>
<sequence>MDAWNGRAIFGSSPDVILEADASRWGWGARCGALSTGGRWSQEELRLHINCLELLAGSFAIRSLSPLKSDCCILLRMDNISAVRYVNKLGGTRSPILAQIAKEFWQFCLQHRISVIAEHLPGVDNTVADWNSRFLRDGSDWRLLPQVFCHLHQLWGPFSIDLFASRLNRQLPLFFSWRLDPEATATDAFLQDWSLHLGYAFPPFNMIPRVLSQVRRQRVGIALVTPLWRAQAWFPLALELLCDFPLLIPHQLNLLLDPLGNPHPLMLSGQLQLVAWKLSGDNGFCQVFQNKLQSLSSRHGPLVHTNDMPLHGSVGLLGVRNGIPIPLKQMSI</sequence>
<dbReference type="AlphaFoldDB" id="A0AAV7L8P6"/>
<keyword evidence="2" id="KW-1185">Reference proteome</keyword>
<protein>
    <recommendedName>
        <fullName evidence="3">Reverse transcriptase RNase H-like domain-containing protein</fullName>
    </recommendedName>
</protein>
<comment type="caution">
    <text evidence="1">The sequence shown here is derived from an EMBL/GenBank/DDBJ whole genome shotgun (WGS) entry which is preliminary data.</text>
</comment>
<evidence type="ECO:0000313" key="1">
    <source>
        <dbReference type="EMBL" id="KAJ1087458.1"/>
    </source>
</evidence>